<dbReference type="Proteomes" id="UP000249723">
    <property type="component" value="Unassembled WGS sequence"/>
</dbReference>
<protein>
    <recommendedName>
        <fullName evidence="2">Peroxisomal membrane protein PEX16</fullName>
    </recommendedName>
</protein>
<dbReference type="Pfam" id="PF08610">
    <property type="entry name" value="Pex16"/>
    <property type="match status" value="1"/>
</dbReference>
<dbReference type="OrthoDB" id="2021143at2759"/>
<keyword evidence="2" id="KW-0962">Peroxisome biogenesis</keyword>
<accession>A0A2X0N7M5</accession>
<keyword evidence="2" id="KW-0576">Peroxisome</keyword>
<keyword evidence="5" id="KW-1185">Reference proteome</keyword>
<evidence type="ECO:0000313" key="5">
    <source>
        <dbReference type="Proteomes" id="UP000249723"/>
    </source>
</evidence>
<feature type="region of interest" description="Disordered" evidence="3">
    <location>
        <begin position="200"/>
        <end position="224"/>
    </location>
</feature>
<evidence type="ECO:0000256" key="1">
    <source>
        <dbReference type="ARBA" id="ARBA00009505"/>
    </source>
</evidence>
<dbReference type="GO" id="GO:0007031">
    <property type="term" value="P:peroxisome organization"/>
    <property type="evidence" value="ECO:0007669"/>
    <property type="project" value="UniProtKB-KW"/>
</dbReference>
<dbReference type="EMBL" id="FMWP01000011">
    <property type="protein sequence ID" value="SCZ87849.1"/>
    <property type="molecule type" value="Genomic_DNA"/>
</dbReference>
<name>A0A2X0N7M5_9BASI</name>
<reference evidence="5" key="1">
    <citation type="submission" date="2016-10" db="EMBL/GenBank/DDBJ databases">
        <authorList>
            <person name="Jeantristanb JTB J.-T."/>
            <person name="Ricardo R."/>
        </authorList>
    </citation>
    <scope>NUCLEOTIDE SEQUENCE [LARGE SCALE GENOMIC DNA]</scope>
</reference>
<proteinExistence type="inferred from homology"/>
<dbReference type="GO" id="GO:0005778">
    <property type="term" value="C:peroxisomal membrane"/>
    <property type="evidence" value="ECO:0007669"/>
    <property type="project" value="UniProtKB-SubCell"/>
</dbReference>
<comment type="similarity">
    <text evidence="1 2">Belongs to the peroxin-16 family.</text>
</comment>
<comment type="subcellular location">
    <subcellularLocation>
        <location evidence="2">Peroxisome membrane</location>
    </subcellularLocation>
</comment>
<evidence type="ECO:0000256" key="3">
    <source>
        <dbReference type="SAM" id="MobiDB-lite"/>
    </source>
</evidence>
<evidence type="ECO:0000313" key="4">
    <source>
        <dbReference type="EMBL" id="SCZ87849.1"/>
    </source>
</evidence>
<dbReference type="PANTHER" id="PTHR13299">
    <property type="entry name" value="PEROXISOMAL MEMBRANE PROTEIN PEX16"/>
    <property type="match status" value="1"/>
</dbReference>
<dbReference type="STRING" id="289078.A0A2X0N7M5"/>
<organism evidence="4 5">
    <name type="scientific">Microbotryum saponariae</name>
    <dbReference type="NCBI Taxonomy" id="289078"/>
    <lineage>
        <taxon>Eukaryota</taxon>
        <taxon>Fungi</taxon>
        <taxon>Dikarya</taxon>
        <taxon>Basidiomycota</taxon>
        <taxon>Pucciniomycotina</taxon>
        <taxon>Microbotryomycetes</taxon>
        <taxon>Microbotryales</taxon>
        <taxon>Microbotryaceae</taxon>
        <taxon>Microbotryum</taxon>
    </lineage>
</organism>
<gene>
    <name evidence="4" type="ORF">BZ3500_MVSOF-1268-A1-R1_CHR2-3G05317</name>
</gene>
<dbReference type="InterPro" id="IPR013919">
    <property type="entry name" value="Pex16"/>
</dbReference>
<dbReference type="PANTHER" id="PTHR13299:SF0">
    <property type="entry name" value="PEROXISOMAL MEMBRANE PROTEIN PEX16"/>
    <property type="match status" value="1"/>
</dbReference>
<dbReference type="AlphaFoldDB" id="A0A2X0N7M5"/>
<sequence>MALTAPDENLIISKATRISSIESSLRSLTWFLPGRFQDSELASEALYTVLNILGSYHDSVLLRTVSVLPSPVRPPSSLHARYTRHYAQTSSTYHLLARLLSLLSYSELLLEMGIKKRVGREQAEQAVVAIEATKAALRLGLMRTTQGRSAVNPPIAEREIDPSVLDLHRPHLVRSSSHQRISFEATKEHPRSAADVLLRKNGQDGTDPEQDEDPEKPLDYWTGPRTGVTRSTIAHLRGGVDEGEPLPGTSSAKGKDAVKAYLMTRVLTVEDVKKPEDLVGKTKGLGRLAEVIWILRPLIYVLAMRKYGRRHTLPYLLSLALEYLSFSLRKSSTRQQAGTKASGPMLPHAPSELEKAETKKRANAFWWYLLRGPVWETWTKSVAHNPIKSTKPEADLSKGLSHRRPRLLAFADKFEAKPLIGFVSTVVHDYTPLVDDYYFFTIMGIM</sequence>
<evidence type="ECO:0000256" key="2">
    <source>
        <dbReference type="RuleBase" id="RU365003"/>
    </source>
</evidence>